<name>A0A2T0B0M7_9CLOT</name>
<dbReference type="GO" id="GO:0005886">
    <property type="term" value="C:plasma membrane"/>
    <property type="evidence" value="ECO:0007669"/>
    <property type="project" value="TreeGrafter"/>
</dbReference>
<proteinExistence type="predicted"/>
<evidence type="ECO:0000313" key="4">
    <source>
        <dbReference type="EMBL" id="PRR77013.1"/>
    </source>
</evidence>
<comment type="subcellular location">
    <subcellularLocation>
        <location evidence="1">Membrane</location>
    </subcellularLocation>
</comment>
<evidence type="ECO:0000313" key="5">
    <source>
        <dbReference type="Proteomes" id="UP000239706"/>
    </source>
</evidence>
<dbReference type="RefSeq" id="WP_106064657.1">
    <property type="nucleotide sequence ID" value="NZ_PVXO01000070.1"/>
</dbReference>
<protein>
    <submittedName>
        <fullName evidence="4">Stage V sporulation protein D</fullName>
    </submittedName>
</protein>
<dbReference type="PANTHER" id="PTHR30627:SF1">
    <property type="entry name" value="PEPTIDOGLYCAN D,D-TRANSPEPTIDASE FTSI"/>
    <property type="match status" value="1"/>
</dbReference>
<dbReference type="Gene3D" id="3.40.710.10">
    <property type="entry name" value="DD-peptidase/beta-lactamase superfamily"/>
    <property type="match status" value="1"/>
</dbReference>
<dbReference type="Pfam" id="PF00905">
    <property type="entry name" value="Transpeptidase"/>
    <property type="match status" value="1"/>
</dbReference>
<comment type="caution">
    <text evidence="4">The sequence shown here is derived from an EMBL/GenBank/DDBJ whole genome shotgun (WGS) entry which is preliminary data.</text>
</comment>
<dbReference type="InterPro" id="IPR001460">
    <property type="entry name" value="PCN-bd_Tpept"/>
</dbReference>
<evidence type="ECO:0000256" key="1">
    <source>
        <dbReference type="ARBA" id="ARBA00004370"/>
    </source>
</evidence>
<evidence type="ECO:0000256" key="2">
    <source>
        <dbReference type="ARBA" id="ARBA00023136"/>
    </source>
</evidence>
<dbReference type="EMBL" id="PVXO01000070">
    <property type="protein sequence ID" value="PRR77013.1"/>
    <property type="molecule type" value="Genomic_DNA"/>
</dbReference>
<dbReference type="GO" id="GO:0071555">
    <property type="term" value="P:cell wall organization"/>
    <property type="evidence" value="ECO:0007669"/>
    <property type="project" value="TreeGrafter"/>
</dbReference>
<dbReference type="AlphaFoldDB" id="A0A2T0B0M7"/>
<accession>A0A2T0B0M7</accession>
<gene>
    <name evidence="4" type="primary">spoVD_3</name>
    <name evidence="4" type="ORF">CLLI_26280</name>
</gene>
<feature type="domain" description="Penicillin-binding protein transpeptidase" evidence="3">
    <location>
        <begin position="245"/>
        <end position="544"/>
    </location>
</feature>
<dbReference type="InterPro" id="IPR012338">
    <property type="entry name" value="Beta-lactam/transpept-like"/>
</dbReference>
<reference evidence="4 5" key="1">
    <citation type="submission" date="2018-03" db="EMBL/GenBank/DDBJ databases">
        <title>Genome sequence of Clostridium liquoris DSM 100320.</title>
        <authorList>
            <person name="Poehlein A."/>
            <person name="Daniel R."/>
        </authorList>
    </citation>
    <scope>NUCLEOTIDE SEQUENCE [LARGE SCALE GENOMIC DNA]</scope>
    <source>
        <strain evidence="4 5">DSM 100320</strain>
    </source>
</reference>
<organism evidence="4 5">
    <name type="scientific">Clostridium liquoris</name>
    <dbReference type="NCBI Taxonomy" id="1289519"/>
    <lineage>
        <taxon>Bacteria</taxon>
        <taxon>Bacillati</taxon>
        <taxon>Bacillota</taxon>
        <taxon>Clostridia</taxon>
        <taxon>Eubacteriales</taxon>
        <taxon>Clostridiaceae</taxon>
        <taxon>Clostridium</taxon>
    </lineage>
</organism>
<dbReference type="OrthoDB" id="2985542at2"/>
<dbReference type="Proteomes" id="UP000239706">
    <property type="component" value="Unassembled WGS sequence"/>
</dbReference>
<dbReference type="GO" id="GO:0008658">
    <property type="term" value="F:penicillin binding"/>
    <property type="evidence" value="ECO:0007669"/>
    <property type="project" value="InterPro"/>
</dbReference>
<dbReference type="SUPFAM" id="SSF56601">
    <property type="entry name" value="beta-lactamase/transpeptidase-like"/>
    <property type="match status" value="1"/>
</dbReference>
<dbReference type="PANTHER" id="PTHR30627">
    <property type="entry name" value="PEPTIDOGLYCAN D,D-TRANSPEPTIDASE"/>
    <property type="match status" value="1"/>
</dbReference>
<evidence type="ECO:0000259" key="3">
    <source>
        <dbReference type="Pfam" id="PF00905"/>
    </source>
</evidence>
<dbReference type="InterPro" id="IPR050515">
    <property type="entry name" value="Beta-lactam/transpept"/>
</dbReference>
<keyword evidence="2" id="KW-0472">Membrane</keyword>
<keyword evidence="5" id="KW-1185">Reference proteome</keyword>
<sequence>MYKKRCCIIFLVFIISFSILYSKVINLQYKKADELSVIADSQYMYKENIEELNYKLLDCNGKDLLKYNKKYKAVIIPNVFIKNNMDTDYEEFLKLLYTLKSYDSDYDLTDTKYLNSSQKLYFDIDETTYEKLKEIKGIRGFYIFAYSQVDRSEAWKIENIITNPKNSNDNNFKHKDSLEMSIYNNVKQNRIPQIEFNIDMDGNIKEGKKSILDNNKNVRLTLDKDLQEEIKAILNSKYNKYEQIGVILMESNTGKIKAMVQKDDTLPNVNIGAETLNGFFPGSIFKTIVLEGVLENNNISLQDNFICKGNYENTKNKEVRGHGELTVEEAFTVSCNDVYSQLGIKVGAEKINELSEKQGLFEKVLGLDREQKGALEIKDPKLQDGSLAITSIGQNMRITPIEAISIVNTVVNKGTYVKPNIIDGYIDINNKEIEKINREQHEVLSNSTANEVKEIMKRVVNNGTGRAAKIQGAEVGGKTGSTERIEIVKNKENKNEKREYSDGWFTGYFKHNDKYYSMVVFVKDIDKNSESGGSTAAPIFKDIAEKVIKNK</sequence>